<dbReference type="Proteomes" id="UP001329430">
    <property type="component" value="Chromosome 8"/>
</dbReference>
<protein>
    <submittedName>
        <fullName evidence="2">Uncharacterized protein</fullName>
    </submittedName>
</protein>
<dbReference type="EMBL" id="JAVRBK010000008">
    <property type="protein sequence ID" value="KAK5640100.1"/>
    <property type="molecule type" value="Genomic_DNA"/>
</dbReference>
<reference evidence="2 3" key="1">
    <citation type="journal article" date="2024" name="Insects">
        <title>An Improved Chromosome-Level Genome Assembly of the Firefly Pyrocoelia pectoralis.</title>
        <authorList>
            <person name="Fu X."/>
            <person name="Meyer-Rochow V.B."/>
            <person name="Ballantyne L."/>
            <person name="Zhu X."/>
        </authorList>
    </citation>
    <scope>NUCLEOTIDE SEQUENCE [LARGE SCALE GENOMIC DNA]</scope>
    <source>
        <strain evidence="2">XCY_ONT2</strain>
    </source>
</reference>
<feature type="coiled-coil region" evidence="1">
    <location>
        <begin position="612"/>
        <end position="691"/>
    </location>
</feature>
<name>A0AAN7Z9P0_9COLE</name>
<gene>
    <name evidence="2" type="ORF">RI129_010911</name>
</gene>
<feature type="coiled-coil region" evidence="1">
    <location>
        <begin position="317"/>
        <end position="438"/>
    </location>
</feature>
<comment type="caution">
    <text evidence="2">The sequence shown here is derived from an EMBL/GenBank/DDBJ whole genome shotgun (WGS) entry which is preliminary data.</text>
</comment>
<evidence type="ECO:0000256" key="1">
    <source>
        <dbReference type="SAM" id="Coils"/>
    </source>
</evidence>
<dbReference type="AlphaFoldDB" id="A0AAN7Z9P0"/>
<proteinExistence type="predicted"/>
<evidence type="ECO:0000313" key="3">
    <source>
        <dbReference type="Proteomes" id="UP001329430"/>
    </source>
</evidence>
<dbReference type="PANTHER" id="PTHR23159">
    <property type="entry name" value="CENTROSOMAL PROTEIN 2"/>
    <property type="match status" value="1"/>
</dbReference>
<evidence type="ECO:0000313" key="2">
    <source>
        <dbReference type="EMBL" id="KAK5640100.1"/>
    </source>
</evidence>
<feature type="coiled-coil region" evidence="1">
    <location>
        <begin position="488"/>
        <end position="558"/>
    </location>
</feature>
<keyword evidence="3" id="KW-1185">Reference proteome</keyword>
<keyword evidence="1" id="KW-0175">Coiled coil</keyword>
<organism evidence="2 3">
    <name type="scientific">Pyrocoelia pectoralis</name>
    <dbReference type="NCBI Taxonomy" id="417401"/>
    <lineage>
        <taxon>Eukaryota</taxon>
        <taxon>Metazoa</taxon>
        <taxon>Ecdysozoa</taxon>
        <taxon>Arthropoda</taxon>
        <taxon>Hexapoda</taxon>
        <taxon>Insecta</taxon>
        <taxon>Pterygota</taxon>
        <taxon>Neoptera</taxon>
        <taxon>Endopterygota</taxon>
        <taxon>Coleoptera</taxon>
        <taxon>Polyphaga</taxon>
        <taxon>Elateriformia</taxon>
        <taxon>Elateroidea</taxon>
        <taxon>Lampyridae</taxon>
        <taxon>Lampyrinae</taxon>
        <taxon>Pyrocoelia</taxon>
    </lineage>
</organism>
<dbReference type="PANTHER" id="PTHR23159:SF31">
    <property type="entry name" value="CENTROSOME-ASSOCIATED PROTEIN CEP250 ISOFORM X1"/>
    <property type="match status" value="1"/>
</dbReference>
<accession>A0AAN7Z9P0</accession>
<feature type="coiled-coil region" evidence="1">
    <location>
        <begin position="720"/>
        <end position="824"/>
    </location>
</feature>
<sequence length="888" mass="103439">MDQFETSSNVSDCPSSNLSSISGLTGFEEELCDLKTIIRDNSFIFQDSPSFKNHLKFNEIETAVELNERYRNDYYNLECKLELVNREKFQKLRNHIVLLERQLAVSRSECCKRLNPHDCNEVSRLRDEVEQLELLNNNLKVNLEERKFDLDTKSTSVIALKKKIVDLHVEVQLSTQRNVKLNNDVNVLRNEFNSSQKSQLWYKERMHECRKEKAHLAEEVSHLHSVLINKERELNARNTECLYIAGRLEDVQVAYDRLSKLPDRSPDVETYKATICNLNLELGALKRAVNIQQESFEGIAKQNVELVTTNEVLLRSVAQKDATISNLENDRRDLLANVDILESKVVDLSRLMQDVVKVEVELKDARHEKSMVEDAVNEIRDNLAKFAERFRQIQGKLFDANRLIKELEGAKHDLRRTNESLTAEMQVYDDRIACLQKTVDDEIEKSTAIANELRTLTESSIECEARKTVLEHEVCKLRQKIGKPRTELVNVKKRMIQFENRLGRLKLQAQADQDEILALKLSSACDNGLKSDDLNENIKNLKVLCKAKELEMKEKEKRYQSNYRTLLRKVKEHMRGRNTAEKHCQYLRDLHDKLAEELSTCKLQKAVQAIDFQNVQSEYENFKNNNVKMKRDLSHLQRAKEELDKHKEEIRKLESSLRKQVINNDQLDEKNQNLSTKLTDLSDDFSNLERQFQVAVDEKRNVYDQLLQERQRNTELTAAADGNEMALQQAKAEKEFLNDEVESLKMKLTCNVNELAELREQQIFLDTKRKLEEIIINNLKSDIQVVENDLNAVRSDKYFLQRLCNDLKSALTTSKNQNENLRKQMTVLPSDIQEIPSPSKYDDEFINKLLKQSLTPLTEKPLYELHNNLNSLKKEMLSLQKQIINCNM</sequence>